<keyword evidence="2" id="KW-1185">Reference proteome</keyword>
<evidence type="ECO:0000313" key="1">
    <source>
        <dbReference type="EMBL" id="KAF2036456.1"/>
    </source>
</evidence>
<dbReference type="EMBL" id="ML978154">
    <property type="protein sequence ID" value="KAF2036456.1"/>
    <property type="molecule type" value="Genomic_DNA"/>
</dbReference>
<accession>A0A9P4HP04</accession>
<evidence type="ECO:0000313" key="2">
    <source>
        <dbReference type="Proteomes" id="UP000799777"/>
    </source>
</evidence>
<protein>
    <submittedName>
        <fullName evidence="1">Uncharacterized protein</fullName>
    </submittedName>
</protein>
<organism evidence="1 2">
    <name type="scientific">Setomelanomma holmii</name>
    <dbReference type="NCBI Taxonomy" id="210430"/>
    <lineage>
        <taxon>Eukaryota</taxon>
        <taxon>Fungi</taxon>
        <taxon>Dikarya</taxon>
        <taxon>Ascomycota</taxon>
        <taxon>Pezizomycotina</taxon>
        <taxon>Dothideomycetes</taxon>
        <taxon>Pleosporomycetidae</taxon>
        <taxon>Pleosporales</taxon>
        <taxon>Pleosporineae</taxon>
        <taxon>Phaeosphaeriaceae</taxon>
        <taxon>Setomelanomma</taxon>
    </lineage>
</organism>
<dbReference type="OrthoDB" id="10651822at2759"/>
<gene>
    <name evidence="1" type="ORF">EK21DRAFT_83426</name>
</gene>
<comment type="caution">
    <text evidence="1">The sequence shown here is derived from an EMBL/GenBank/DDBJ whole genome shotgun (WGS) entry which is preliminary data.</text>
</comment>
<name>A0A9P4HP04_9PLEO</name>
<dbReference type="Proteomes" id="UP000799777">
    <property type="component" value="Unassembled WGS sequence"/>
</dbReference>
<proteinExistence type="predicted"/>
<sequence>MNAELDQACELLSEMKSDYGIYPHLSAQNIVKYFERGADETSVRAAYRTYLRTWRENLPKARELELLRQRYGVCQGISEEMVFKWQFKKAPEDKIALMYRNHLQHEEEAKMAQQLIARMQRELGVWDEIDEGFIFKALATNVNVGAIKDEYRQLVLKARAARIRTRILNELKLNPTITDISDNAILRWIEAPTPRTDDQIVALYEYVTVWALPRSTLVQVGIAHVRQSIYVAPPTSDS</sequence>
<dbReference type="AlphaFoldDB" id="A0A9P4HP04"/>
<reference evidence="1" key="1">
    <citation type="journal article" date="2020" name="Stud. Mycol.">
        <title>101 Dothideomycetes genomes: a test case for predicting lifestyles and emergence of pathogens.</title>
        <authorList>
            <person name="Haridas S."/>
            <person name="Albert R."/>
            <person name="Binder M."/>
            <person name="Bloem J."/>
            <person name="Labutti K."/>
            <person name="Salamov A."/>
            <person name="Andreopoulos B."/>
            <person name="Baker S."/>
            <person name="Barry K."/>
            <person name="Bills G."/>
            <person name="Bluhm B."/>
            <person name="Cannon C."/>
            <person name="Castanera R."/>
            <person name="Culley D."/>
            <person name="Daum C."/>
            <person name="Ezra D."/>
            <person name="Gonzalez J."/>
            <person name="Henrissat B."/>
            <person name="Kuo A."/>
            <person name="Liang C."/>
            <person name="Lipzen A."/>
            <person name="Lutzoni F."/>
            <person name="Magnuson J."/>
            <person name="Mondo S."/>
            <person name="Nolan M."/>
            <person name="Ohm R."/>
            <person name="Pangilinan J."/>
            <person name="Park H.-J."/>
            <person name="Ramirez L."/>
            <person name="Alfaro M."/>
            <person name="Sun H."/>
            <person name="Tritt A."/>
            <person name="Yoshinaga Y."/>
            <person name="Zwiers L.-H."/>
            <person name="Turgeon B."/>
            <person name="Goodwin S."/>
            <person name="Spatafora J."/>
            <person name="Crous P."/>
            <person name="Grigoriev I."/>
        </authorList>
    </citation>
    <scope>NUCLEOTIDE SEQUENCE</scope>
    <source>
        <strain evidence="1">CBS 110217</strain>
    </source>
</reference>